<dbReference type="RefSeq" id="WP_050074365.1">
    <property type="nucleotide sequence ID" value="NZ_CPZJ01000019.1"/>
</dbReference>
<feature type="compositionally biased region" description="Gly residues" evidence="4">
    <location>
        <begin position="230"/>
        <end position="241"/>
    </location>
</feature>
<dbReference type="PANTHER" id="PTHR30332">
    <property type="entry name" value="PROBABLE GENERAL SECRETION PATHWAY PROTEIN D"/>
    <property type="match status" value="1"/>
</dbReference>
<dbReference type="InterPro" id="IPR050810">
    <property type="entry name" value="Bact_Secretion_Sys_Channel"/>
</dbReference>
<dbReference type="Proteomes" id="UP000038750">
    <property type="component" value="Unassembled WGS sequence"/>
</dbReference>
<organism evidence="6 7">
    <name type="scientific">Yersinia intermedia</name>
    <dbReference type="NCBI Taxonomy" id="631"/>
    <lineage>
        <taxon>Bacteria</taxon>
        <taxon>Pseudomonadati</taxon>
        <taxon>Pseudomonadota</taxon>
        <taxon>Gammaproteobacteria</taxon>
        <taxon>Enterobacterales</taxon>
        <taxon>Yersiniaceae</taxon>
        <taxon>Yersinia</taxon>
    </lineage>
</organism>
<evidence type="ECO:0000256" key="4">
    <source>
        <dbReference type="SAM" id="MobiDB-lite"/>
    </source>
</evidence>
<dbReference type="Pfam" id="PF07655">
    <property type="entry name" value="Secretin_N_2"/>
    <property type="match status" value="1"/>
</dbReference>
<feature type="region of interest" description="Disordered" evidence="4">
    <location>
        <begin position="220"/>
        <end position="248"/>
    </location>
</feature>
<dbReference type="AlphaFoldDB" id="A0A0T9MTK1"/>
<dbReference type="PANTHER" id="PTHR30332:SF24">
    <property type="entry name" value="SECRETIN GSPD-RELATED"/>
    <property type="match status" value="1"/>
</dbReference>
<gene>
    <name evidence="6" type="primary">bfpB</name>
    <name evidence="6" type="ORF">ERS008530_03799</name>
</gene>
<proteinExistence type="predicted"/>
<feature type="domain" description="Secretin N-terminal" evidence="5">
    <location>
        <begin position="202"/>
        <end position="281"/>
    </location>
</feature>
<keyword evidence="3" id="KW-0472">Membrane</keyword>
<comment type="subcellular location">
    <subcellularLocation>
        <location evidence="1">Membrane</location>
    </subcellularLocation>
</comment>
<reference evidence="6 7" key="1">
    <citation type="submission" date="2015-03" db="EMBL/GenBank/DDBJ databases">
        <authorList>
            <person name="Murphy D."/>
        </authorList>
    </citation>
    <scope>NUCLEOTIDE SEQUENCE [LARGE SCALE GENOMIC DNA]</scope>
    <source>
        <strain evidence="6 7">BR165/97</strain>
    </source>
</reference>
<dbReference type="InterPro" id="IPR011514">
    <property type="entry name" value="Secretin_N_2"/>
</dbReference>
<dbReference type="PROSITE" id="PS51257">
    <property type="entry name" value="PROKAR_LIPOPROTEIN"/>
    <property type="match status" value="1"/>
</dbReference>
<keyword evidence="6" id="KW-0449">Lipoprotein</keyword>
<evidence type="ECO:0000313" key="6">
    <source>
        <dbReference type="EMBL" id="CNG45781.1"/>
    </source>
</evidence>
<dbReference type="GO" id="GO:0019867">
    <property type="term" value="C:outer membrane"/>
    <property type="evidence" value="ECO:0007669"/>
    <property type="project" value="InterPro"/>
</dbReference>
<accession>A0A0T9MTK1</accession>
<dbReference type="OrthoDB" id="6638496at2"/>
<sequence>MLLQPRVKLAPIFACLLLTGCPSLDRINTQISDTENTQKIVTGKIEDMRKGKVVQELTSQWINTTPITGKGSEKSQLPSCAPTFSRAGDVSLAEIGAFISTTCRIPLFITPDAQGVSSSGGTTTQAMSGSIPPPDPTTGMIPLAQLGSMSGPSTTPVTTASNTLHGVFWQGGLDGFLDNITTRLGLSWRYEQGKITIFYIDTRTFPVNFMDNMTVFSSTTVSGTTTSNGSSGGTTSSGGIAGDNNTSQSTETKIKTSLYDDIKTTVTAMLTPKVGRMNLSAGMLTVSDTPQVLEAVGRYIADRNKQLNRQVVFNVQVYSVEARNQENLGFDLTGVFNSGSVKGMLTGSFANAAENAMSGGVTLLDGKGKGSAAFIKALSEKTNTSIVTQASAMTTNMSPVPLQMALQQDFVAGITTSQTANVGSSTDIQRATITTGFNMVAMPYMMPESDQMQLQFSISISDDPTFRTVKQGDAQSELSRTHLKTSTYRVILRSGNTMLLTAFDQGNNTASKQGVGSTSFWGLGGGGNAEKSRNMLLILVTANIVG</sequence>
<protein>
    <submittedName>
        <fullName evidence="6">Putative type IV pilus operon lipoprotein</fullName>
    </submittedName>
</protein>
<evidence type="ECO:0000256" key="2">
    <source>
        <dbReference type="ARBA" id="ARBA00022729"/>
    </source>
</evidence>
<evidence type="ECO:0000313" key="7">
    <source>
        <dbReference type="Proteomes" id="UP000038750"/>
    </source>
</evidence>
<dbReference type="GO" id="GO:0009297">
    <property type="term" value="P:pilus assembly"/>
    <property type="evidence" value="ECO:0007669"/>
    <property type="project" value="InterPro"/>
</dbReference>
<dbReference type="InterPro" id="IPR013359">
    <property type="entry name" value="Pilus_4B_PilN"/>
</dbReference>
<dbReference type="NCBIfam" id="TIGR02520">
    <property type="entry name" value="pilus_B_mal_scr"/>
    <property type="match status" value="1"/>
</dbReference>
<name>A0A0T9MTK1_YERIN</name>
<evidence type="ECO:0000259" key="5">
    <source>
        <dbReference type="Pfam" id="PF07655"/>
    </source>
</evidence>
<dbReference type="EMBL" id="CPZJ01000019">
    <property type="protein sequence ID" value="CNG45781.1"/>
    <property type="molecule type" value="Genomic_DNA"/>
</dbReference>
<feature type="compositionally biased region" description="Low complexity" evidence="4">
    <location>
        <begin position="220"/>
        <end position="229"/>
    </location>
</feature>
<evidence type="ECO:0000256" key="3">
    <source>
        <dbReference type="ARBA" id="ARBA00023136"/>
    </source>
</evidence>
<keyword evidence="2" id="KW-0732">Signal</keyword>
<evidence type="ECO:0000256" key="1">
    <source>
        <dbReference type="ARBA" id="ARBA00004370"/>
    </source>
</evidence>